<dbReference type="InterPro" id="IPR011256">
    <property type="entry name" value="Reg_factor_effector_dom_sf"/>
</dbReference>
<dbReference type="Pfam" id="PF06445">
    <property type="entry name" value="GyrI-like"/>
    <property type="match status" value="1"/>
</dbReference>
<dbReference type="InterPro" id="IPR029442">
    <property type="entry name" value="GyrI-like"/>
</dbReference>
<evidence type="ECO:0000313" key="2">
    <source>
        <dbReference type="EMBL" id="UUP15782.1"/>
    </source>
</evidence>
<reference evidence="2 3" key="1">
    <citation type="submission" date="2018-07" db="EMBL/GenBank/DDBJ databases">
        <title>Genome sequence of Nitratireductor thuwali#1536.</title>
        <authorList>
            <person name="Michoud G."/>
            <person name="Merlino G."/>
            <person name="Sefrji F.O."/>
            <person name="Daffonchio D."/>
        </authorList>
    </citation>
    <scope>NUCLEOTIDE SEQUENCE [LARGE SCALE GENOMIC DNA]</scope>
    <source>
        <strain evidence="3">Nit1536</strain>
    </source>
</reference>
<evidence type="ECO:0000313" key="3">
    <source>
        <dbReference type="Proteomes" id="UP001342418"/>
    </source>
</evidence>
<dbReference type="Gene3D" id="3.20.80.10">
    <property type="entry name" value="Regulatory factor, effector binding domain"/>
    <property type="match status" value="1"/>
</dbReference>
<dbReference type="Proteomes" id="UP001342418">
    <property type="component" value="Chromosome"/>
</dbReference>
<protein>
    <recommendedName>
        <fullName evidence="1">GyrI-like small molecule binding domain-containing protein</fullName>
    </recommendedName>
</protein>
<feature type="domain" description="GyrI-like small molecule binding" evidence="1">
    <location>
        <begin position="6"/>
        <end position="129"/>
    </location>
</feature>
<sequence length="159" mass="17508">MGSDGEFELVWREPQRLAGKIWQGSYRDAAEGRVKPVIGEMAQLLHRLDPGRKRGGVIGISWNDIEGGFRYLAALPPALADAATGDGIEHVELPQTRLATAWHGAADGDVFAHYERMFAWIEAQGLRRVNVPFHHREEYSAGIDLDAPPELQLMAPVAG</sequence>
<gene>
    <name evidence="2" type="ORF">NTH_00221</name>
</gene>
<evidence type="ECO:0000259" key="1">
    <source>
        <dbReference type="Pfam" id="PF06445"/>
    </source>
</evidence>
<dbReference type="RefSeq" id="WP_338528267.1">
    <property type="nucleotide sequence ID" value="NZ_CP030941.1"/>
</dbReference>
<proteinExistence type="predicted"/>
<keyword evidence="3" id="KW-1185">Reference proteome</keyword>
<dbReference type="EMBL" id="CP030941">
    <property type="protein sequence ID" value="UUP15782.1"/>
    <property type="molecule type" value="Genomic_DNA"/>
</dbReference>
<name>A0ABY5MEB4_9HYPH</name>
<organism evidence="2 3">
    <name type="scientific">Nitratireductor thuwali</name>
    <dbReference type="NCBI Taxonomy" id="2267699"/>
    <lineage>
        <taxon>Bacteria</taxon>
        <taxon>Pseudomonadati</taxon>
        <taxon>Pseudomonadota</taxon>
        <taxon>Alphaproteobacteria</taxon>
        <taxon>Hyphomicrobiales</taxon>
        <taxon>Phyllobacteriaceae</taxon>
        <taxon>Nitratireductor</taxon>
    </lineage>
</organism>
<accession>A0ABY5MEB4</accession>
<dbReference type="SUPFAM" id="SSF55136">
    <property type="entry name" value="Probable bacterial effector-binding domain"/>
    <property type="match status" value="1"/>
</dbReference>